<evidence type="ECO:0008006" key="3">
    <source>
        <dbReference type="Google" id="ProtNLM"/>
    </source>
</evidence>
<protein>
    <recommendedName>
        <fullName evidence="3">N-acetyltransferase</fullName>
    </recommendedName>
</protein>
<dbReference type="RefSeq" id="WP_205295705.1">
    <property type="nucleotide sequence ID" value="NZ_CP070371.1"/>
</dbReference>
<accession>A0ABX7JL82</accession>
<gene>
    <name evidence="1" type="ORF">JWJ88_17370</name>
</gene>
<sequence length="155" mass="17754">MAVTVAPITAEVIDTLLPRLRPIDRLELDCMGSGDARGDLLRLVAQSRRSRAAYMDGDLVCIFGVKAATAMSDTGFPWALTTRAVDLPQVRREFVAGSRVGVEWLGQDFRRLWNLVAEENLVARRWLRWMGFRFDEEKTAMLRGHRFLHFEMEKN</sequence>
<name>A0ABX7JL82_9RHOB</name>
<reference evidence="1 2" key="1">
    <citation type="submission" date="2021-02" db="EMBL/GenBank/DDBJ databases">
        <title>Paracoccus methylovroum sp.nov., a new methanol and methylamine utilizing methylotrophic denitrifer.</title>
        <authorList>
            <person name="Timsy T."/>
            <person name="Behrendt U."/>
            <person name="Ulrich A."/>
            <person name="Spanner T."/>
            <person name="Foesel B.U."/>
            <person name="Horn M.A."/>
            <person name="Kolb S."/>
        </authorList>
    </citation>
    <scope>NUCLEOTIDE SEQUENCE [LARGE SCALE GENOMIC DNA]</scope>
    <source>
        <strain evidence="1 2">H4-D09</strain>
    </source>
</reference>
<keyword evidence="2" id="KW-1185">Reference proteome</keyword>
<evidence type="ECO:0000313" key="2">
    <source>
        <dbReference type="Proteomes" id="UP000663629"/>
    </source>
</evidence>
<dbReference type="EMBL" id="CP070371">
    <property type="protein sequence ID" value="QRZ14735.1"/>
    <property type="molecule type" value="Genomic_DNA"/>
</dbReference>
<dbReference type="Proteomes" id="UP000663629">
    <property type="component" value="Chromosome 2"/>
</dbReference>
<organism evidence="1 2">
    <name type="scientific">Paracoccus methylovorus</name>
    <dbReference type="NCBI Taxonomy" id="2812658"/>
    <lineage>
        <taxon>Bacteria</taxon>
        <taxon>Pseudomonadati</taxon>
        <taxon>Pseudomonadota</taxon>
        <taxon>Alphaproteobacteria</taxon>
        <taxon>Rhodobacterales</taxon>
        <taxon>Paracoccaceae</taxon>
        <taxon>Paracoccus</taxon>
    </lineage>
</organism>
<evidence type="ECO:0000313" key="1">
    <source>
        <dbReference type="EMBL" id="QRZ14735.1"/>
    </source>
</evidence>
<proteinExistence type="predicted"/>